<evidence type="ECO:0000256" key="2">
    <source>
        <dbReference type="ARBA" id="ARBA00023315"/>
    </source>
</evidence>
<name>A0A6B0SZL6_9EURY</name>
<keyword evidence="5" id="KW-1185">Reference proteome</keyword>
<reference evidence="4 5" key="1">
    <citation type="submission" date="2019-12" db="EMBL/GenBank/DDBJ databases">
        <title>Isolation and characterization of three novel carbon monoxide-oxidizing members of Halobacteria from salione crusts and soils.</title>
        <authorList>
            <person name="Myers M.R."/>
            <person name="King G.M."/>
        </authorList>
    </citation>
    <scope>NUCLEOTIDE SEQUENCE [LARGE SCALE GENOMIC DNA]</scope>
    <source>
        <strain evidence="4 5">WSH3</strain>
    </source>
</reference>
<keyword evidence="2" id="KW-0012">Acyltransferase</keyword>
<dbReference type="SUPFAM" id="SSF55729">
    <property type="entry name" value="Acyl-CoA N-acyltransferases (Nat)"/>
    <property type="match status" value="1"/>
</dbReference>
<proteinExistence type="predicted"/>
<dbReference type="InterPro" id="IPR050832">
    <property type="entry name" value="Bact_Acetyltransf"/>
</dbReference>
<evidence type="ECO:0000313" key="4">
    <source>
        <dbReference type="EMBL" id="MXR51308.1"/>
    </source>
</evidence>
<evidence type="ECO:0000313" key="5">
    <source>
        <dbReference type="Proteomes" id="UP000466535"/>
    </source>
</evidence>
<sequence>MTALSIRWAEPTDTDALASVYRSAYAANRELGFPAKAETATADTVEGWLEGYELLVGTVDGQIVGGVRLETNEDHVKISRLAVHEERKGEGIGSRLLERAEEVAAERDHSAVRLTTPENHPFLPSFYRDRGYEQVGEYPLSYREYDEIVLEKSL</sequence>
<dbReference type="InterPro" id="IPR016181">
    <property type="entry name" value="Acyl_CoA_acyltransferase"/>
</dbReference>
<evidence type="ECO:0000259" key="3">
    <source>
        <dbReference type="PROSITE" id="PS51186"/>
    </source>
</evidence>
<dbReference type="Gene3D" id="3.40.630.30">
    <property type="match status" value="1"/>
</dbReference>
<dbReference type="AlphaFoldDB" id="A0A6B0SZL6"/>
<gene>
    <name evidence="4" type="ORF">GRX03_06775</name>
</gene>
<dbReference type="OrthoDB" id="11597at2157"/>
<protein>
    <submittedName>
        <fullName evidence="4">GNAT family N-acetyltransferase</fullName>
    </submittedName>
</protein>
<organism evidence="4 5">
    <name type="scientific">Halovenus carboxidivorans</name>
    <dbReference type="NCBI Taxonomy" id="2692199"/>
    <lineage>
        <taxon>Archaea</taxon>
        <taxon>Methanobacteriati</taxon>
        <taxon>Methanobacteriota</taxon>
        <taxon>Stenosarchaea group</taxon>
        <taxon>Halobacteria</taxon>
        <taxon>Halobacteriales</taxon>
        <taxon>Haloarculaceae</taxon>
        <taxon>Halovenus</taxon>
    </lineage>
</organism>
<dbReference type="PROSITE" id="PS51186">
    <property type="entry name" value="GNAT"/>
    <property type="match status" value="1"/>
</dbReference>
<dbReference type="EMBL" id="WUUT01000002">
    <property type="protein sequence ID" value="MXR51308.1"/>
    <property type="molecule type" value="Genomic_DNA"/>
</dbReference>
<dbReference type="CDD" id="cd04301">
    <property type="entry name" value="NAT_SF"/>
    <property type="match status" value="1"/>
</dbReference>
<dbReference type="Proteomes" id="UP000466535">
    <property type="component" value="Unassembled WGS sequence"/>
</dbReference>
<keyword evidence="1 4" id="KW-0808">Transferase</keyword>
<dbReference type="PANTHER" id="PTHR43877">
    <property type="entry name" value="AMINOALKYLPHOSPHONATE N-ACETYLTRANSFERASE-RELATED-RELATED"/>
    <property type="match status" value="1"/>
</dbReference>
<accession>A0A6B0SZL6</accession>
<dbReference type="Pfam" id="PF00583">
    <property type="entry name" value="Acetyltransf_1"/>
    <property type="match status" value="1"/>
</dbReference>
<dbReference type="RefSeq" id="WP_159763446.1">
    <property type="nucleotide sequence ID" value="NZ_WUUT01000002.1"/>
</dbReference>
<evidence type="ECO:0000256" key="1">
    <source>
        <dbReference type="ARBA" id="ARBA00022679"/>
    </source>
</evidence>
<comment type="caution">
    <text evidence="4">The sequence shown here is derived from an EMBL/GenBank/DDBJ whole genome shotgun (WGS) entry which is preliminary data.</text>
</comment>
<dbReference type="GO" id="GO:0016747">
    <property type="term" value="F:acyltransferase activity, transferring groups other than amino-acyl groups"/>
    <property type="evidence" value="ECO:0007669"/>
    <property type="project" value="InterPro"/>
</dbReference>
<feature type="domain" description="N-acetyltransferase" evidence="3">
    <location>
        <begin position="4"/>
        <end position="154"/>
    </location>
</feature>
<dbReference type="InterPro" id="IPR000182">
    <property type="entry name" value="GNAT_dom"/>
</dbReference>